<keyword evidence="4 6" id="KW-1133">Transmembrane helix</keyword>
<evidence type="ECO:0000256" key="1">
    <source>
        <dbReference type="ARBA" id="ARBA00006921"/>
    </source>
</evidence>
<feature type="transmembrane region" description="Helical" evidence="6">
    <location>
        <begin position="24"/>
        <end position="47"/>
    </location>
</feature>
<name>A0ABR0UVV8_REHGL</name>
<evidence type="ECO:0000256" key="3">
    <source>
        <dbReference type="ARBA" id="ARBA00022796"/>
    </source>
</evidence>
<comment type="similarity">
    <text evidence="1 6">Belongs to the copper transporter (Ctr) (TC 1.A.56) family. SLC31A subfamily.</text>
</comment>
<dbReference type="InterPro" id="IPR007274">
    <property type="entry name" value="Cop_transporter"/>
</dbReference>
<organism evidence="7 8">
    <name type="scientific">Rehmannia glutinosa</name>
    <name type="common">Chinese foxglove</name>
    <dbReference type="NCBI Taxonomy" id="99300"/>
    <lineage>
        <taxon>Eukaryota</taxon>
        <taxon>Viridiplantae</taxon>
        <taxon>Streptophyta</taxon>
        <taxon>Embryophyta</taxon>
        <taxon>Tracheophyta</taxon>
        <taxon>Spermatophyta</taxon>
        <taxon>Magnoliopsida</taxon>
        <taxon>eudicotyledons</taxon>
        <taxon>Gunneridae</taxon>
        <taxon>Pentapetalae</taxon>
        <taxon>asterids</taxon>
        <taxon>lamiids</taxon>
        <taxon>Lamiales</taxon>
        <taxon>Orobanchaceae</taxon>
        <taxon>Rehmannieae</taxon>
        <taxon>Rehmannia</taxon>
    </lineage>
</organism>
<keyword evidence="6" id="KW-0186">Copper</keyword>
<evidence type="ECO:0000313" key="7">
    <source>
        <dbReference type="EMBL" id="KAK6126116.1"/>
    </source>
</evidence>
<gene>
    <name evidence="7" type="ORF">DH2020_040230</name>
</gene>
<accession>A0ABR0UVV8</accession>
<protein>
    <recommendedName>
        <fullName evidence="6">Copper transport protein</fullName>
    </recommendedName>
</protein>
<dbReference type="EMBL" id="JABTTQ020002064">
    <property type="protein sequence ID" value="KAK6126116.1"/>
    <property type="molecule type" value="Genomic_DNA"/>
</dbReference>
<evidence type="ECO:0000313" key="8">
    <source>
        <dbReference type="Proteomes" id="UP001318860"/>
    </source>
</evidence>
<dbReference type="Proteomes" id="UP001318860">
    <property type="component" value="Unassembled WGS sequence"/>
</dbReference>
<dbReference type="PANTHER" id="PTHR12483">
    <property type="entry name" value="SOLUTE CARRIER FAMILY 31 COPPER TRANSPORTERS"/>
    <property type="match status" value="1"/>
</dbReference>
<comment type="caution">
    <text evidence="7">The sequence shown here is derived from an EMBL/GenBank/DDBJ whole genome shotgun (WGS) entry which is preliminary data.</text>
</comment>
<proteinExistence type="inferred from homology"/>
<dbReference type="PANTHER" id="PTHR12483:SF85">
    <property type="entry name" value="COPPER TRANSPORT PROTEIN"/>
    <property type="match status" value="1"/>
</dbReference>
<comment type="subcellular location">
    <subcellularLocation>
        <location evidence="6">Membrane</location>
        <topology evidence="6">Multi-pass membrane protein</topology>
    </subcellularLocation>
</comment>
<keyword evidence="3 6" id="KW-0187">Copper transport</keyword>
<keyword evidence="2 6" id="KW-0812">Transmembrane</keyword>
<keyword evidence="5 6" id="KW-0472">Membrane</keyword>
<keyword evidence="8" id="KW-1185">Reference proteome</keyword>
<sequence length="145" mass="16131">MHMSFFWGKDVIILFPGWPGTGRLGMYILSLATVFLLAVAAEILSAAPKLKPRSLSPAVGALAQAAVYAFRMGLAYLVMLSVMSYNIGVFVAAVVGHGGGRFIVRYRELTAVARANVVKYKSLFFKHMNRNWEAQPKRRLRRSPR</sequence>
<evidence type="ECO:0000256" key="6">
    <source>
        <dbReference type="RuleBase" id="RU367022"/>
    </source>
</evidence>
<evidence type="ECO:0000256" key="5">
    <source>
        <dbReference type="ARBA" id="ARBA00023136"/>
    </source>
</evidence>
<dbReference type="Pfam" id="PF04145">
    <property type="entry name" value="Ctr"/>
    <property type="match status" value="1"/>
</dbReference>
<feature type="transmembrane region" description="Helical" evidence="6">
    <location>
        <begin position="85"/>
        <end position="104"/>
    </location>
</feature>
<keyword evidence="6" id="KW-0813">Transport</keyword>
<reference evidence="7 8" key="1">
    <citation type="journal article" date="2021" name="Comput. Struct. Biotechnol. J.">
        <title>De novo genome assembly of the potent medicinal plant Rehmannia glutinosa using nanopore technology.</title>
        <authorList>
            <person name="Ma L."/>
            <person name="Dong C."/>
            <person name="Song C."/>
            <person name="Wang X."/>
            <person name="Zheng X."/>
            <person name="Niu Y."/>
            <person name="Chen S."/>
            <person name="Feng W."/>
        </authorList>
    </citation>
    <scope>NUCLEOTIDE SEQUENCE [LARGE SCALE GENOMIC DNA]</scope>
    <source>
        <strain evidence="7">DH-2019</strain>
    </source>
</reference>
<evidence type="ECO:0000256" key="4">
    <source>
        <dbReference type="ARBA" id="ARBA00022989"/>
    </source>
</evidence>
<evidence type="ECO:0000256" key="2">
    <source>
        <dbReference type="ARBA" id="ARBA00022692"/>
    </source>
</evidence>
<keyword evidence="6" id="KW-0406">Ion transport</keyword>